<dbReference type="InterPro" id="IPR025202">
    <property type="entry name" value="PLD-like_dom"/>
</dbReference>
<dbReference type="SUPFAM" id="SSF56024">
    <property type="entry name" value="Phospholipase D/nuclease"/>
    <property type="match status" value="1"/>
</dbReference>
<dbReference type="Pfam" id="PF13091">
    <property type="entry name" value="PLDc_2"/>
    <property type="match status" value="1"/>
</dbReference>
<comment type="caution">
    <text evidence="2">The sequence shown here is derived from an EMBL/GenBank/DDBJ whole genome shotgun (WGS) entry which is preliminary data.</text>
</comment>
<dbReference type="Proteomes" id="UP000003688">
    <property type="component" value="Unassembled WGS sequence"/>
</dbReference>
<reference evidence="2 3" key="1">
    <citation type="journal article" date="2011" name="J. Bacteriol.">
        <title>Genome sequence of 'Pedosphaera parvula' Ellin514, an aerobic Verrucomicrobial isolate from pasture soil.</title>
        <authorList>
            <person name="Kant R."/>
            <person name="van Passel M.W."/>
            <person name="Sangwan P."/>
            <person name="Palva A."/>
            <person name="Lucas S."/>
            <person name="Copeland A."/>
            <person name="Lapidus A."/>
            <person name="Glavina Del Rio T."/>
            <person name="Dalin E."/>
            <person name="Tice H."/>
            <person name="Bruce D."/>
            <person name="Goodwin L."/>
            <person name="Pitluck S."/>
            <person name="Chertkov O."/>
            <person name="Larimer F.W."/>
            <person name="Land M.L."/>
            <person name="Hauser L."/>
            <person name="Brettin T.S."/>
            <person name="Detter J.C."/>
            <person name="Han S."/>
            <person name="de Vos W.M."/>
            <person name="Janssen P.H."/>
            <person name="Smidt H."/>
        </authorList>
    </citation>
    <scope>NUCLEOTIDE SEQUENCE [LARGE SCALE GENOMIC DNA]</scope>
    <source>
        <strain evidence="2 3">Ellin514</strain>
    </source>
</reference>
<accession>B9XD95</accession>
<dbReference type="AlphaFoldDB" id="B9XD95"/>
<protein>
    <submittedName>
        <fullName evidence="2">Cardiolipin synthetase</fullName>
    </submittedName>
</protein>
<organism evidence="2 3">
    <name type="scientific">Pedosphaera parvula (strain Ellin514)</name>
    <dbReference type="NCBI Taxonomy" id="320771"/>
    <lineage>
        <taxon>Bacteria</taxon>
        <taxon>Pseudomonadati</taxon>
        <taxon>Verrucomicrobiota</taxon>
        <taxon>Pedosphaerae</taxon>
        <taxon>Pedosphaerales</taxon>
        <taxon>Pedosphaeraceae</taxon>
        <taxon>Pedosphaera</taxon>
    </lineage>
</organism>
<dbReference type="PANTHER" id="PTHR21248:SF22">
    <property type="entry name" value="PHOSPHOLIPASE D"/>
    <property type="match status" value="1"/>
</dbReference>
<feature type="domain" description="Phospholipase D-like" evidence="1">
    <location>
        <begin position="2"/>
        <end position="85"/>
    </location>
</feature>
<sequence length="118" mass="13185">MDVRVILPSENDLTAGHRSNLVTANYLREQGVRVFLYPGMTHVKALLVDGWACFGSANFDALSLRLNGEDDLVTSNPAFAATFKHDVFETDFDRGRELLEELPVGWNDYLAEALLNLL</sequence>
<dbReference type="Gene3D" id="3.30.870.10">
    <property type="entry name" value="Endonuclease Chain A"/>
    <property type="match status" value="1"/>
</dbReference>
<dbReference type="GO" id="GO:0008808">
    <property type="term" value="F:cardiolipin synthase activity"/>
    <property type="evidence" value="ECO:0007669"/>
    <property type="project" value="TreeGrafter"/>
</dbReference>
<dbReference type="PANTHER" id="PTHR21248">
    <property type="entry name" value="CARDIOLIPIN SYNTHASE"/>
    <property type="match status" value="1"/>
</dbReference>
<dbReference type="GO" id="GO:0016020">
    <property type="term" value="C:membrane"/>
    <property type="evidence" value="ECO:0007669"/>
    <property type="project" value="TreeGrafter"/>
</dbReference>
<keyword evidence="3" id="KW-1185">Reference proteome</keyword>
<dbReference type="GO" id="GO:0032049">
    <property type="term" value="P:cardiolipin biosynthetic process"/>
    <property type="evidence" value="ECO:0007669"/>
    <property type="project" value="TreeGrafter"/>
</dbReference>
<dbReference type="STRING" id="320771.Cflav_PD6316"/>
<proteinExistence type="predicted"/>
<evidence type="ECO:0000259" key="1">
    <source>
        <dbReference type="Pfam" id="PF13091"/>
    </source>
</evidence>
<name>B9XD95_PEDPL</name>
<evidence type="ECO:0000313" key="2">
    <source>
        <dbReference type="EMBL" id="EEF62041.1"/>
    </source>
</evidence>
<dbReference type="EMBL" id="ABOX02000006">
    <property type="protein sequence ID" value="EEF62041.1"/>
    <property type="molecule type" value="Genomic_DNA"/>
</dbReference>
<gene>
    <name evidence="2" type="ORF">Cflav_PD6316</name>
</gene>
<evidence type="ECO:0000313" key="3">
    <source>
        <dbReference type="Proteomes" id="UP000003688"/>
    </source>
</evidence>